<sequence length="541" mass="60695">MSNGVNLPEDIVEDILTRLPATSLGRFRCVSKPWRARISHPLFVKTHLSRSNHRKRVLVRSDCGYLYSFNFDNNVVGIAKILNFLADASAYFGGSCNGLVLIVDDVSRSLLLFNPTTQESSELPASTFQNPPRHTYGVHYGLGYDSGTDDYKVVKVIYDRKSRNILVDIYETKSGCWRGLKNLSYPYFGRVWGEDGIFANGSLHWLAGPEAIIAFDLAEEKFSLMPLPSGCMPYRRGQLVVLDGCVGTICWSEEDDGGIWLMKEHGAAGSWIRFPLPRKGCEGVPVVQGLWSLGDGKILLNDYLTRSERLRGPPKDSYAEEFVGNLWTKTHVQGKPIKVTLGSPHAKDVKDLCPGMTIPSSDSDEDQLELHDQCYGKIVAFDLVEERLCEMPVPCDCVPVCIGAELVDLDGCLSIIRRSEDVNNVWVMKEYGATGSWTRSTTSKLRVLCSVGDGKILLNDYLTRYFWCNVQDTRSTEMMLYGLPQGRRNPVEQKALQSKRLQWFHKTPKADHSLREKKPPLPTLGPCKLDEPKLAISKLEF</sequence>
<dbReference type="InterPro" id="IPR050796">
    <property type="entry name" value="SCF_F-box_component"/>
</dbReference>
<dbReference type="CDD" id="cd22157">
    <property type="entry name" value="F-box_AtFBW1-like"/>
    <property type="match status" value="1"/>
</dbReference>
<dbReference type="Proteomes" id="UP001188597">
    <property type="component" value="Unassembled WGS sequence"/>
</dbReference>
<evidence type="ECO:0000313" key="3">
    <source>
        <dbReference type="Proteomes" id="UP001188597"/>
    </source>
</evidence>
<protein>
    <recommendedName>
        <fullName evidence="1">F-box domain-containing protein</fullName>
    </recommendedName>
</protein>
<proteinExistence type="predicted"/>
<dbReference type="Pfam" id="PF00646">
    <property type="entry name" value="F-box"/>
    <property type="match status" value="1"/>
</dbReference>
<reference evidence="2" key="1">
    <citation type="submission" date="2022-12" db="EMBL/GenBank/DDBJ databases">
        <title>Draft genome assemblies for two species of Escallonia (Escalloniales).</title>
        <authorList>
            <person name="Chanderbali A."/>
            <person name="Dervinis C."/>
            <person name="Anghel I."/>
            <person name="Soltis D."/>
            <person name="Soltis P."/>
            <person name="Zapata F."/>
        </authorList>
    </citation>
    <scope>NUCLEOTIDE SEQUENCE</scope>
    <source>
        <strain evidence="2">UCBG64.0493</strain>
        <tissue evidence="2">Leaf</tissue>
    </source>
</reference>
<accession>A0AA88VM09</accession>
<keyword evidence="3" id="KW-1185">Reference proteome</keyword>
<name>A0AA88VM09_9ASTE</name>
<dbReference type="Gene3D" id="1.20.1280.50">
    <property type="match status" value="1"/>
</dbReference>
<feature type="domain" description="F-box" evidence="1">
    <location>
        <begin position="1"/>
        <end position="46"/>
    </location>
</feature>
<dbReference type="EMBL" id="JAVXUP010001538">
    <property type="protein sequence ID" value="KAK3010478.1"/>
    <property type="molecule type" value="Genomic_DNA"/>
</dbReference>
<dbReference type="SUPFAM" id="SSF81383">
    <property type="entry name" value="F-box domain"/>
    <property type="match status" value="1"/>
</dbReference>
<gene>
    <name evidence="2" type="ORF">RJ639_012697</name>
</gene>
<dbReference type="AlphaFoldDB" id="A0AA88VM09"/>
<comment type="caution">
    <text evidence="2">The sequence shown here is derived from an EMBL/GenBank/DDBJ whole genome shotgun (WGS) entry which is preliminary data.</text>
</comment>
<dbReference type="Pfam" id="PF07734">
    <property type="entry name" value="FBA_1"/>
    <property type="match status" value="1"/>
</dbReference>
<dbReference type="PROSITE" id="PS50181">
    <property type="entry name" value="FBOX"/>
    <property type="match status" value="1"/>
</dbReference>
<dbReference type="InterPro" id="IPR001810">
    <property type="entry name" value="F-box_dom"/>
</dbReference>
<evidence type="ECO:0000259" key="1">
    <source>
        <dbReference type="PROSITE" id="PS50181"/>
    </source>
</evidence>
<dbReference type="InterPro" id="IPR036047">
    <property type="entry name" value="F-box-like_dom_sf"/>
</dbReference>
<dbReference type="SMART" id="SM00256">
    <property type="entry name" value="FBOX"/>
    <property type="match status" value="1"/>
</dbReference>
<dbReference type="PANTHER" id="PTHR31672:SF13">
    <property type="entry name" value="F-BOX PROTEIN CPR30-LIKE"/>
    <property type="match status" value="1"/>
</dbReference>
<dbReference type="NCBIfam" id="TIGR01640">
    <property type="entry name" value="F_box_assoc_1"/>
    <property type="match status" value="1"/>
</dbReference>
<organism evidence="2 3">
    <name type="scientific">Escallonia herrerae</name>
    <dbReference type="NCBI Taxonomy" id="1293975"/>
    <lineage>
        <taxon>Eukaryota</taxon>
        <taxon>Viridiplantae</taxon>
        <taxon>Streptophyta</taxon>
        <taxon>Embryophyta</taxon>
        <taxon>Tracheophyta</taxon>
        <taxon>Spermatophyta</taxon>
        <taxon>Magnoliopsida</taxon>
        <taxon>eudicotyledons</taxon>
        <taxon>Gunneridae</taxon>
        <taxon>Pentapetalae</taxon>
        <taxon>asterids</taxon>
        <taxon>campanulids</taxon>
        <taxon>Escalloniales</taxon>
        <taxon>Escalloniaceae</taxon>
        <taxon>Escallonia</taxon>
    </lineage>
</organism>
<dbReference type="InterPro" id="IPR006527">
    <property type="entry name" value="F-box-assoc_dom_typ1"/>
</dbReference>
<dbReference type="InterPro" id="IPR017451">
    <property type="entry name" value="F-box-assoc_interact_dom"/>
</dbReference>
<evidence type="ECO:0000313" key="2">
    <source>
        <dbReference type="EMBL" id="KAK3010478.1"/>
    </source>
</evidence>
<dbReference type="PANTHER" id="PTHR31672">
    <property type="entry name" value="BNACNNG10540D PROTEIN"/>
    <property type="match status" value="1"/>
</dbReference>